<dbReference type="STRING" id="1579979.WM2015_2801"/>
<accession>A0A0K0XZP5</accession>
<reference evidence="11" key="1">
    <citation type="submission" date="2015-07" db="EMBL/GenBank/DDBJ databases">
        <authorList>
            <person name="Kim K.M."/>
        </authorList>
    </citation>
    <scope>NUCLEOTIDE SEQUENCE [LARGE SCALE GENOMIC DNA]</scope>
    <source>
        <strain evidence="11">KCTC 42284</strain>
    </source>
</reference>
<sequence length="563" mass="61337">MSSSMRIPAISAAILAASFFTGSPASALSPPPPEPTSALVQFYMATGGEDWKRNDGWLDSSVPMCDWYGVVCNNEFGSPVFSGLSLPDNNLSGSINDLDLIHFMFERLDLSGNALTGSLDRIPFWISFVDLSRNFLGGSLPEVTAGRLIGTLPPDYFHGLSYLNLSGNEFRGEVPADWDRMALSVLDLSNNQLEGGIENAFAAIRKANGGELYLQDNLFGGTLSPTVASTTLWETDLPASGGGLNLCWNDLIVEDEGLVDFIDRHHVAGPGWQGCLNRERVAIDASVSGSWFSPARSGEGVSLMLLDNGAPLVYSFTYDRDGEQLWFFEVGRSGEKHLNWPTLIETRGDFNVGLRMVEDEPALRSVARLRMDRLGDGVMQFERVFLDYSGCPPFDGLPPEEGDPIPLPCPVSSISDRSPQIQLTRLAGTRCDNQAQMQWTSGAWFSPERSGEGFIIEALSDDRAVVYWFTYTADGSGQQVWLTGDGRFDGERLRIETLYQPTGGVYGPGFESGDIVLSDWGSLELNFGDESSVEAAFASSRSEFGSGQFSLVRLAQPMLASCD</sequence>
<dbReference type="AlphaFoldDB" id="A0A0K0XZP5"/>
<protein>
    <submittedName>
        <fullName evidence="10">Uncharacterized protein</fullName>
    </submittedName>
</protein>
<proteinExistence type="predicted"/>
<dbReference type="InterPro" id="IPR032675">
    <property type="entry name" value="LRR_dom_sf"/>
</dbReference>
<dbReference type="EMBL" id="CP012154">
    <property type="protein sequence ID" value="AKS43158.1"/>
    <property type="molecule type" value="Genomic_DNA"/>
</dbReference>
<evidence type="ECO:0000313" key="11">
    <source>
        <dbReference type="Proteomes" id="UP000066624"/>
    </source>
</evidence>
<keyword evidence="7" id="KW-0675">Receptor</keyword>
<keyword evidence="8" id="KW-0325">Glycoprotein</keyword>
<dbReference type="InterPro" id="IPR001611">
    <property type="entry name" value="Leu-rich_rpt"/>
</dbReference>
<evidence type="ECO:0000256" key="8">
    <source>
        <dbReference type="ARBA" id="ARBA00023180"/>
    </source>
</evidence>
<evidence type="ECO:0000256" key="9">
    <source>
        <dbReference type="ARBA" id="ARBA00037847"/>
    </source>
</evidence>
<dbReference type="RefSeq" id="WP_156201242.1">
    <property type="nucleotide sequence ID" value="NZ_CP012154.1"/>
</dbReference>
<dbReference type="PANTHER" id="PTHR48052">
    <property type="entry name" value="UNNAMED PRODUCT"/>
    <property type="match status" value="1"/>
</dbReference>
<dbReference type="Gene3D" id="3.80.10.10">
    <property type="entry name" value="Ribonuclease Inhibitor"/>
    <property type="match status" value="1"/>
</dbReference>
<evidence type="ECO:0000313" key="10">
    <source>
        <dbReference type="EMBL" id="AKS43158.1"/>
    </source>
</evidence>
<dbReference type="OrthoDB" id="5927922at2"/>
<keyword evidence="4" id="KW-0732">Signal</keyword>
<evidence type="ECO:0000256" key="4">
    <source>
        <dbReference type="ARBA" id="ARBA00022729"/>
    </source>
</evidence>
<organism evidence="10 11">
    <name type="scientific">Wenzhouxiangella marina</name>
    <dbReference type="NCBI Taxonomy" id="1579979"/>
    <lineage>
        <taxon>Bacteria</taxon>
        <taxon>Pseudomonadati</taxon>
        <taxon>Pseudomonadota</taxon>
        <taxon>Gammaproteobacteria</taxon>
        <taxon>Chromatiales</taxon>
        <taxon>Wenzhouxiangellaceae</taxon>
        <taxon>Wenzhouxiangella</taxon>
    </lineage>
</organism>
<dbReference type="GO" id="GO:0005886">
    <property type="term" value="C:plasma membrane"/>
    <property type="evidence" value="ECO:0007669"/>
    <property type="project" value="UniProtKB-SubCell"/>
</dbReference>
<dbReference type="Pfam" id="PF00560">
    <property type="entry name" value="LRR_1"/>
    <property type="match status" value="2"/>
</dbReference>
<keyword evidence="6" id="KW-0472">Membrane</keyword>
<name>A0A0K0XZP5_9GAMM</name>
<keyword evidence="11" id="KW-1185">Reference proteome</keyword>
<evidence type="ECO:0000256" key="6">
    <source>
        <dbReference type="ARBA" id="ARBA00023136"/>
    </source>
</evidence>
<keyword evidence="2" id="KW-1003">Cell membrane</keyword>
<evidence type="ECO:0000256" key="3">
    <source>
        <dbReference type="ARBA" id="ARBA00022692"/>
    </source>
</evidence>
<evidence type="ECO:0000256" key="2">
    <source>
        <dbReference type="ARBA" id="ARBA00022475"/>
    </source>
</evidence>
<keyword evidence="3" id="KW-0812">Transmembrane</keyword>
<dbReference type="SUPFAM" id="SSF52058">
    <property type="entry name" value="L domain-like"/>
    <property type="match status" value="1"/>
</dbReference>
<keyword evidence="5" id="KW-1133">Transmembrane helix</keyword>
<evidence type="ECO:0000256" key="5">
    <source>
        <dbReference type="ARBA" id="ARBA00022989"/>
    </source>
</evidence>
<comment type="subcellular location">
    <subcellularLocation>
        <location evidence="1">Cell membrane</location>
    </subcellularLocation>
    <subcellularLocation>
        <location evidence="9">Endomembrane system</location>
        <topology evidence="9">Single-pass membrane protein</topology>
    </subcellularLocation>
</comment>
<evidence type="ECO:0000256" key="1">
    <source>
        <dbReference type="ARBA" id="ARBA00004236"/>
    </source>
</evidence>
<evidence type="ECO:0000256" key="7">
    <source>
        <dbReference type="ARBA" id="ARBA00023170"/>
    </source>
</evidence>
<gene>
    <name evidence="10" type="ORF">WM2015_2801</name>
</gene>
<dbReference type="PANTHER" id="PTHR48052:SF8">
    <property type="entry name" value="LRR RECEPTOR-LIKE SERINE_THREONINE-PROTEIN KINASE FLS2"/>
    <property type="match status" value="1"/>
</dbReference>
<dbReference type="GO" id="GO:0012505">
    <property type="term" value="C:endomembrane system"/>
    <property type="evidence" value="ECO:0007669"/>
    <property type="project" value="UniProtKB-SubCell"/>
</dbReference>
<dbReference type="Proteomes" id="UP000066624">
    <property type="component" value="Chromosome"/>
</dbReference>
<dbReference type="KEGG" id="wma:WM2015_2801"/>